<dbReference type="Proteomes" id="UP000502996">
    <property type="component" value="Chromosome"/>
</dbReference>
<dbReference type="CDD" id="cd02440">
    <property type="entry name" value="AdoMet_MTases"/>
    <property type="match status" value="1"/>
</dbReference>
<dbReference type="KEGG" id="nano:G5V58_17385"/>
<organism evidence="2 3">
    <name type="scientific">Nocardioides anomalus</name>
    <dbReference type="NCBI Taxonomy" id="2712223"/>
    <lineage>
        <taxon>Bacteria</taxon>
        <taxon>Bacillati</taxon>
        <taxon>Actinomycetota</taxon>
        <taxon>Actinomycetes</taxon>
        <taxon>Propionibacteriales</taxon>
        <taxon>Nocardioidaceae</taxon>
        <taxon>Nocardioides</taxon>
    </lineage>
</organism>
<reference evidence="2 3" key="1">
    <citation type="submission" date="2020-02" db="EMBL/GenBank/DDBJ databases">
        <title>Full genome sequence of Nocardioides sp. R-3366.</title>
        <authorList>
            <person name="Im W.-T."/>
        </authorList>
    </citation>
    <scope>NUCLEOTIDE SEQUENCE [LARGE SCALE GENOMIC DNA]</scope>
    <source>
        <strain evidence="2 3">R-3366</strain>
    </source>
</reference>
<keyword evidence="2" id="KW-0808">Transferase</keyword>
<dbReference type="SUPFAM" id="SSF53335">
    <property type="entry name" value="S-adenosyl-L-methionine-dependent methyltransferases"/>
    <property type="match status" value="1"/>
</dbReference>
<evidence type="ECO:0000313" key="3">
    <source>
        <dbReference type="Proteomes" id="UP000502996"/>
    </source>
</evidence>
<sequence>MPDVLEIGAGTGAFAERLAAEHPGLALLTTDQSHRMVELQRERGLTAQVQDVEHLLAPDAAYDVVLALWMLYHIPDLDRGLAEVRRVLRPGGTFIAVTNGDEHVADLRRAAGGKAVRTRFSRENGEAALRRHFATVTRADVETSAVFPDRDTALAYLDSSGEDVSWDPPQDGWPREYAGHVTVFTAA</sequence>
<dbReference type="GO" id="GO:0008757">
    <property type="term" value="F:S-adenosylmethionine-dependent methyltransferase activity"/>
    <property type="evidence" value="ECO:0007669"/>
    <property type="project" value="InterPro"/>
</dbReference>
<dbReference type="PANTHER" id="PTHR43591:SF110">
    <property type="entry name" value="RHODANESE DOMAIN-CONTAINING PROTEIN"/>
    <property type="match status" value="1"/>
</dbReference>
<accession>A0A6G6WLD0</accession>
<dbReference type="EMBL" id="CP049257">
    <property type="protein sequence ID" value="QIG46049.1"/>
    <property type="molecule type" value="Genomic_DNA"/>
</dbReference>
<dbReference type="Pfam" id="PF08241">
    <property type="entry name" value="Methyltransf_11"/>
    <property type="match status" value="1"/>
</dbReference>
<gene>
    <name evidence="2" type="ORF">G5V58_17385</name>
</gene>
<protein>
    <submittedName>
        <fullName evidence="2">Class I SAM-dependent methyltransferase</fullName>
    </submittedName>
</protein>
<name>A0A6G6WLD0_9ACTN</name>
<proteinExistence type="predicted"/>
<keyword evidence="3" id="KW-1185">Reference proteome</keyword>
<dbReference type="GO" id="GO:0032259">
    <property type="term" value="P:methylation"/>
    <property type="evidence" value="ECO:0007669"/>
    <property type="project" value="UniProtKB-KW"/>
</dbReference>
<dbReference type="Gene3D" id="3.40.50.150">
    <property type="entry name" value="Vaccinia Virus protein VP39"/>
    <property type="match status" value="1"/>
</dbReference>
<dbReference type="InterPro" id="IPR013216">
    <property type="entry name" value="Methyltransf_11"/>
</dbReference>
<evidence type="ECO:0000313" key="2">
    <source>
        <dbReference type="EMBL" id="QIG46049.1"/>
    </source>
</evidence>
<dbReference type="AlphaFoldDB" id="A0A6G6WLD0"/>
<feature type="domain" description="Methyltransferase type 11" evidence="1">
    <location>
        <begin position="5"/>
        <end position="95"/>
    </location>
</feature>
<dbReference type="InterPro" id="IPR029063">
    <property type="entry name" value="SAM-dependent_MTases_sf"/>
</dbReference>
<keyword evidence="2" id="KW-0489">Methyltransferase</keyword>
<dbReference type="PANTHER" id="PTHR43591">
    <property type="entry name" value="METHYLTRANSFERASE"/>
    <property type="match status" value="1"/>
</dbReference>
<evidence type="ECO:0000259" key="1">
    <source>
        <dbReference type="Pfam" id="PF08241"/>
    </source>
</evidence>